<evidence type="ECO:0000313" key="16">
    <source>
        <dbReference type="Proteomes" id="UP001194714"/>
    </source>
</evidence>
<evidence type="ECO:0000256" key="3">
    <source>
        <dbReference type="ARBA" id="ARBA00001947"/>
    </source>
</evidence>
<evidence type="ECO:0000256" key="10">
    <source>
        <dbReference type="ARBA" id="ARBA00023285"/>
    </source>
</evidence>
<keyword evidence="5" id="KW-0479">Metal-binding</keyword>
<keyword evidence="8" id="KW-0520">NAD</keyword>
<dbReference type="Pfam" id="PF01761">
    <property type="entry name" value="DHQ_synthase"/>
    <property type="match status" value="1"/>
</dbReference>
<evidence type="ECO:0000256" key="9">
    <source>
        <dbReference type="ARBA" id="ARBA00023239"/>
    </source>
</evidence>
<dbReference type="PIRSF" id="PIRSF001455">
    <property type="entry name" value="DHQ_synth"/>
    <property type="match status" value="1"/>
</dbReference>
<comment type="caution">
    <text evidence="15">The sequence shown here is derived from an EMBL/GenBank/DDBJ whole genome shotgun (WGS) entry which is preliminary data.</text>
</comment>
<dbReference type="EC" id="4.2.3.4" evidence="11"/>
<gene>
    <name evidence="15" type="ORF">NEPTK9_001049</name>
</gene>
<evidence type="ECO:0000256" key="6">
    <source>
        <dbReference type="ARBA" id="ARBA00022741"/>
    </source>
</evidence>
<dbReference type="GO" id="GO:0003856">
    <property type="term" value="F:3-dehydroquinate synthase activity"/>
    <property type="evidence" value="ECO:0007669"/>
    <property type="project" value="UniProtKB-EC"/>
</dbReference>
<name>A0ABS0B002_9BACT</name>
<dbReference type="InterPro" id="IPR050071">
    <property type="entry name" value="Dehydroquinate_synthase"/>
</dbReference>
<proteinExistence type="predicted"/>
<dbReference type="Gene3D" id="3.40.50.1970">
    <property type="match status" value="1"/>
</dbReference>
<keyword evidence="10" id="KW-0170">Cobalt</keyword>
<evidence type="ECO:0000256" key="1">
    <source>
        <dbReference type="ARBA" id="ARBA00001911"/>
    </source>
</evidence>
<evidence type="ECO:0000259" key="14">
    <source>
        <dbReference type="Pfam" id="PF24621"/>
    </source>
</evidence>
<sequence>MIDFKKMQTTECLLDKKAYFSENLLEDPHFLKATEGKSLVLVTDETVASLYPLFLKYDSITFPAGEKHKTRKTKETIENALLKKGAGRETVLIAFGGGVVTDLVGFVAATYMRGIPYLSVPTTLLGMVDASIGGKTGVNVKEGKNLIGATHLPQALFIDFSFLKTLPEKELLSGTAEVIKHGLIAKKSLLRETSLEKMVRESYTIKSDIVEKDLKESGERRILNFGHTIGHALEGIEEYAITHGEAVAIGMVVESFLSYKLGTLKIEDFETVYQLIRERGFPLKISHKVTVERMKKWMKCDKKSENGVPRFVTLSALGKVERHGGAYCTTVPKPLIDETLGWMIDALSS</sequence>
<keyword evidence="7" id="KW-0862">Zinc</keyword>
<evidence type="ECO:0000256" key="8">
    <source>
        <dbReference type="ARBA" id="ARBA00023027"/>
    </source>
</evidence>
<dbReference type="Pfam" id="PF24621">
    <property type="entry name" value="DHQS_C"/>
    <property type="match status" value="1"/>
</dbReference>
<comment type="function">
    <text evidence="4">Catalyzes the conversion of 3-deoxy-D-arabino-heptulosonate 7-phosphate (DAHP) to dehydroquinate (DHQ).</text>
</comment>
<dbReference type="Proteomes" id="UP001194714">
    <property type="component" value="Unassembled WGS sequence"/>
</dbReference>
<keyword evidence="16" id="KW-1185">Reference proteome</keyword>
<dbReference type="PANTHER" id="PTHR43622">
    <property type="entry name" value="3-DEHYDROQUINATE SYNTHASE"/>
    <property type="match status" value="1"/>
</dbReference>
<protein>
    <recommendedName>
        <fullName evidence="11">3-dehydroquinate synthase</fullName>
        <ecNumber evidence="11">4.2.3.4</ecNumber>
    </recommendedName>
</protein>
<keyword evidence="12" id="KW-1133">Transmembrane helix</keyword>
<dbReference type="SUPFAM" id="SSF56796">
    <property type="entry name" value="Dehydroquinate synthase-like"/>
    <property type="match status" value="1"/>
</dbReference>
<dbReference type="EMBL" id="JAAEJV010000027">
    <property type="protein sequence ID" value="MBF5059535.1"/>
    <property type="molecule type" value="Genomic_DNA"/>
</dbReference>
<evidence type="ECO:0000256" key="5">
    <source>
        <dbReference type="ARBA" id="ARBA00022723"/>
    </source>
</evidence>
<evidence type="ECO:0000256" key="12">
    <source>
        <dbReference type="SAM" id="Phobius"/>
    </source>
</evidence>
<dbReference type="Gene3D" id="1.20.1090.10">
    <property type="entry name" value="Dehydroquinate synthase-like - alpha domain"/>
    <property type="match status" value="1"/>
</dbReference>
<accession>A0ABS0B002</accession>
<comment type="cofactor">
    <cofactor evidence="3">
        <name>Zn(2+)</name>
        <dbReference type="ChEBI" id="CHEBI:29105"/>
    </cofactor>
</comment>
<comment type="cofactor">
    <cofactor evidence="1">
        <name>NAD(+)</name>
        <dbReference type="ChEBI" id="CHEBI:57540"/>
    </cofactor>
</comment>
<dbReference type="PANTHER" id="PTHR43622:SF1">
    <property type="entry name" value="3-DEHYDROQUINATE SYNTHASE"/>
    <property type="match status" value="1"/>
</dbReference>
<feature type="transmembrane region" description="Helical" evidence="12">
    <location>
        <begin position="91"/>
        <end position="112"/>
    </location>
</feature>
<dbReference type="InterPro" id="IPR056179">
    <property type="entry name" value="DHQS_C"/>
</dbReference>
<evidence type="ECO:0000313" key="15">
    <source>
        <dbReference type="EMBL" id="MBF5059535.1"/>
    </source>
</evidence>
<dbReference type="CDD" id="cd08195">
    <property type="entry name" value="DHQS"/>
    <property type="match status" value="1"/>
</dbReference>
<dbReference type="InterPro" id="IPR016037">
    <property type="entry name" value="DHQ_synth_AroB"/>
</dbReference>
<dbReference type="InterPro" id="IPR030960">
    <property type="entry name" value="DHQS/DOIS_N"/>
</dbReference>
<keyword evidence="9 15" id="KW-0456">Lyase</keyword>
<feature type="domain" description="3-dehydroquinate synthase C-terminal" evidence="14">
    <location>
        <begin position="174"/>
        <end position="304"/>
    </location>
</feature>
<reference evidence="15 16" key="1">
    <citation type="submission" date="2020-01" db="EMBL/GenBank/DDBJ databases">
        <title>Draft genome sequence of Cand. Neptunochlamydia vexilliferae K9.</title>
        <authorList>
            <person name="Schulz F."/>
            <person name="Koestlbacher S."/>
            <person name="Wascher F."/>
            <person name="Pizzetti I."/>
            <person name="Horn M."/>
        </authorList>
    </citation>
    <scope>NUCLEOTIDE SEQUENCE [LARGE SCALE GENOMIC DNA]</scope>
    <source>
        <strain evidence="15 16">K9</strain>
    </source>
</reference>
<evidence type="ECO:0000256" key="7">
    <source>
        <dbReference type="ARBA" id="ARBA00022833"/>
    </source>
</evidence>
<dbReference type="InterPro" id="IPR030963">
    <property type="entry name" value="DHQ_synth_fam"/>
</dbReference>
<feature type="domain" description="3-dehydroquinate synthase N-terminal" evidence="13">
    <location>
        <begin position="60"/>
        <end position="171"/>
    </location>
</feature>
<keyword evidence="12" id="KW-0472">Membrane</keyword>
<keyword evidence="6" id="KW-0547">Nucleotide-binding</keyword>
<evidence type="ECO:0000256" key="2">
    <source>
        <dbReference type="ARBA" id="ARBA00001941"/>
    </source>
</evidence>
<dbReference type="NCBIfam" id="TIGR01357">
    <property type="entry name" value="aroB"/>
    <property type="match status" value="1"/>
</dbReference>
<evidence type="ECO:0000259" key="13">
    <source>
        <dbReference type="Pfam" id="PF01761"/>
    </source>
</evidence>
<evidence type="ECO:0000256" key="4">
    <source>
        <dbReference type="ARBA" id="ARBA00003485"/>
    </source>
</evidence>
<evidence type="ECO:0000256" key="11">
    <source>
        <dbReference type="NCBIfam" id="TIGR01357"/>
    </source>
</evidence>
<keyword evidence="12" id="KW-0812">Transmembrane</keyword>
<organism evidence="15 16">
    <name type="scientific">Candidatus Neptunichlamydia vexilliferae</name>
    <dbReference type="NCBI Taxonomy" id="1651774"/>
    <lineage>
        <taxon>Bacteria</taxon>
        <taxon>Pseudomonadati</taxon>
        <taxon>Chlamydiota</taxon>
        <taxon>Chlamydiia</taxon>
        <taxon>Parachlamydiales</taxon>
        <taxon>Simkaniaceae</taxon>
        <taxon>Candidatus Neptunichlamydia</taxon>
    </lineage>
</organism>
<comment type="cofactor">
    <cofactor evidence="2">
        <name>Co(2+)</name>
        <dbReference type="ChEBI" id="CHEBI:48828"/>
    </cofactor>
</comment>